<dbReference type="Proteomes" id="UP000574276">
    <property type="component" value="Unassembled WGS sequence"/>
</dbReference>
<dbReference type="InterPro" id="IPR031564">
    <property type="entry name" value="Flp1-like"/>
</dbReference>
<accession>A0A839K4A2</accession>
<feature type="transmembrane region" description="Helical" evidence="1">
    <location>
        <begin position="12"/>
        <end position="32"/>
    </location>
</feature>
<evidence type="ECO:0000259" key="2">
    <source>
        <dbReference type="Pfam" id="PF16982"/>
    </source>
</evidence>
<keyword evidence="1" id="KW-1133">Transmembrane helix</keyword>
<evidence type="ECO:0000313" key="3">
    <source>
        <dbReference type="EMBL" id="MBB2184694.1"/>
    </source>
</evidence>
<feature type="domain" description="Putative Flagellin Flp1-like" evidence="2">
    <location>
        <begin position="11"/>
        <end position="51"/>
    </location>
</feature>
<organism evidence="3 4">
    <name type="scientific">Variimorphobacter saccharofermentans</name>
    <dbReference type="NCBI Taxonomy" id="2755051"/>
    <lineage>
        <taxon>Bacteria</taxon>
        <taxon>Bacillati</taxon>
        <taxon>Bacillota</taxon>
        <taxon>Clostridia</taxon>
        <taxon>Lachnospirales</taxon>
        <taxon>Lachnospiraceae</taxon>
        <taxon>Variimorphobacter</taxon>
    </lineage>
</organism>
<comment type="caution">
    <text evidence="3">The sequence shown here is derived from an EMBL/GenBank/DDBJ whole genome shotgun (WGS) entry which is preliminary data.</text>
</comment>
<protein>
    <recommendedName>
        <fullName evidence="2">Putative Flagellin Flp1-like domain-containing protein</fullName>
    </recommendedName>
</protein>
<keyword evidence="1" id="KW-0812">Transmembrane</keyword>
<keyword evidence="4" id="KW-1185">Reference proteome</keyword>
<name>A0A839K4A2_9FIRM</name>
<dbReference type="AlphaFoldDB" id="A0A839K4A2"/>
<keyword evidence="1" id="KW-0472">Membrane</keyword>
<evidence type="ECO:0000256" key="1">
    <source>
        <dbReference type="SAM" id="Phobius"/>
    </source>
</evidence>
<proteinExistence type="predicted"/>
<gene>
    <name evidence="3" type="ORF">H0486_17650</name>
</gene>
<dbReference type="Pfam" id="PF16982">
    <property type="entry name" value="Flp1_like"/>
    <property type="match status" value="1"/>
</dbReference>
<sequence length="61" mass="6578">MYWRMFTPQVEGVGIIEVILILVIVIGLVLIFKDEISAIVEQAFEAITGDSGEIIGGSEGP</sequence>
<evidence type="ECO:0000313" key="4">
    <source>
        <dbReference type="Proteomes" id="UP000574276"/>
    </source>
</evidence>
<reference evidence="3 4" key="1">
    <citation type="submission" date="2020-07" db="EMBL/GenBank/DDBJ databases">
        <title>Characterization and genome sequencing of isolate MD1, a novel member within the family Lachnospiraceae.</title>
        <authorList>
            <person name="Rettenmaier R."/>
            <person name="Di Bello L."/>
            <person name="Zinser C."/>
            <person name="Scheitz K."/>
            <person name="Liebl W."/>
            <person name="Zverlov V."/>
        </authorList>
    </citation>
    <scope>NUCLEOTIDE SEQUENCE [LARGE SCALE GENOMIC DNA]</scope>
    <source>
        <strain evidence="3 4">MD1</strain>
    </source>
</reference>
<dbReference type="EMBL" id="JACEGA010000001">
    <property type="protein sequence ID" value="MBB2184694.1"/>
    <property type="molecule type" value="Genomic_DNA"/>
</dbReference>